<gene>
    <name evidence="3" type="ORF">HY912_17345</name>
</gene>
<name>A0A9D6V371_9BACT</name>
<evidence type="ECO:0000256" key="1">
    <source>
        <dbReference type="SAM" id="SignalP"/>
    </source>
</evidence>
<evidence type="ECO:0000313" key="4">
    <source>
        <dbReference type="Proteomes" id="UP000807825"/>
    </source>
</evidence>
<feature type="chain" id="PRO_5039105871" evidence="1">
    <location>
        <begin position="28"/>
        <end position="150"/>
    </location>
</feature>
<dbReference type="PANTHER" id="PTHR36194">
    <property type="entry name" value="S-LAYER-LIKE PROTEIN"/>
    <property type="match status" value="1"/>
</dbReference>
<dbReference type="InterPro" id="IPR025493">
    <property type="entry name" value="DUF4384"/>
</dbReference>
<feature type="non-terminal residue" evidence="3">
    <location>
        <position position="150"/>
    </location>
</feature>
<protein>
    <submittedName>
        <fullName evidence="3">DUF4384 domain-containing protein</fullName>
    </submittedName>
</protein>
<proteinExistence type="predicted"/>
<organism evidence="3 4">
    <name type="scientific">Desulfomonile tiedjei</name>
    <dbReference type="NCBI Taxonomy" id="2358"/>
    <lineage>
        <taxon>Bacteria</taxon>
        <taxon>Pseudomonadati</taxon>
        <taxon>Thermodesulfobacteriota</taxon>
        <taxon>Desulfomonilia</taxon>
        <taxon>Desulfomonilales</taxon>
        <taxon>Desulfomonilaceae</taxon>
        <taxon>Desulfomonile</taxon>
    </lineage>
</organism>
<keyword evidence="1" id="KW-0732">Signal</keyword>
<sequence length="150" mass="16271">MSRRWAATLAVTGAFLILCSMPKTSLGADQGGTKQSEDLLSLGTLGPSPIALSVWTNQPPGYKFKAGDRVVIYFKVDRDCYVTALNISTQGDVTVLFPSKEHPDNHVKAGEQYSLFGDDSRIRLVMGTGLPEVKTVFYATSEPVSLDPLM</sequence>
<comment type="caution">
    <text evidence="3">The sequence shown here is derived from an EMBL/GenBank/DDBJ whole genome shotgun (WGS) entry which is preliminary data.</text>
</comment>
<dbReference type="EMBL" id="JACRDE010000453">
    <property type="protein sequence ID" value="MBI5251256.1"/>
    <property type="molecule type" value="Genomic_DNA"/>
</dbReference>
<dbReference type="Pfam" id="PF14326">
    <property type="entry name" value="DUF4384"/>
    <property type="match status" value="1"/>
</dbReference>
<feature type="signal peptide" evidence="1">
    <location>
        <begin position="1"/>
        <end position="27"/>
    </location>
</feature>
<dbReference type="AlphaFoldDB" id="A0A9D6V371"/>
<feature type="domain" description="DUF4384" evidence="2">
    <location>
        <begin position="64"/>
        <end position="142"/>
    </location>
</feature>
<evidence type="ECO:0000313" key="3">
    <source>
        <dbReference type="EMBL" id="MBI5251256.1"/>
    </source>
</evidence>
<accession>A0A9D6V371</accession>
<reference evidence="3" key="1">
    <citation type="submission" date="2020-07" db="EMBL/GenBank/DDBJ databases">
        <title>Huge and variable diversity of episymbiotic CPR bacteria and DPANN archaea in groundwater ecosystems.</title>
        <authorList>
            <person name="He C.Y."/>
            <person name="Keren R."/>
            <person name="Whittaker M."/>
            <person name="Farag I.F."/>
            <person name="Doudna J."/>
            <person name="Cate J.H.D."/>
            <person name="Banfield J.F."/>
        </authorList>
    </citation>
    <scope>NUCLEOTIDE SEQUENCE</scope>
    <source>
        <strain evidence="3">NC_groundwater_1664_Pr3_B-0.1um_52_9</strain>
    </source>
</reference>
<evidence type="ECO:0000259" key="2">
    <source>
        <dbReference type="Pfam" id="PF14326"/>
    </source>
</evidence>
<dbReference type="PANTHER" id="PTHR36194:SF1">
    <property type="entry name" value="S-LAYER-LIKE PROTEIN"/>
    <property type="match status" value="1"/>
</dbReference>
<dbReference type="Proteomes" id="UP000807825">
    <property type="component" value="Unassembled WGS sequence"/>
</dbReference>